<sequence>MEAETAITSTDSMDFKVKELLKEVHLNQTPTITKLVDDTVSAIKKVIKKIPDDLQVTADLAPGFVRDIGADKVDFKFKKPKSIKIGGSYSMNCVVKPDVNVDIFVHLPKECFHEKDYLNHRYHAKRCLYLCVIKKHLKSSPSFDKVEWSVLQNEARKPVLVVHPAVKPVEAPGIYVRIIPTATSLFSSSKLSLNRNNVRAVNQDGVPQPTPKYNSSILEDMFLKDNAEFVNKTLSRWKELGEALILLKVWARQRSSIHVHDCINGYLMSILLSYLVSHDKINNSMKAMQILRIALDFIATSKLWNRGLYFPPQAQSKVSKEEKMQYREIFPVVICDPSTQINLAFRMTSVGFSELQDEAALTLQCIDRCRDGGFEEMFLTKIDYPAKFDYCVRLTISCSALVWSRPRPGTLEIIRLNLKGRTEVHALGFCLDDECWRSYEQKVHSLLNQGLGDRVKFIRVTWRNALSECIIENGLSILDKEPLLIGISLSTPEKVFRVVDIGPNAENKEEALRFRRFWGEKAELRRYKDGTIAESSVWESEQWTRHLILKRIIEYVFQRHLSLPKENIVQIVDQLDFSLLHGSKDPVSLSGGLLEAFEVLSKRLRLIEDIPLKISSVQPLDSAFRFTSVFPPEPHPLANEKLNVSRIHKLTPSCIQPLELEGSGNWPMDHVAIEKTKSAFLIQIGESLHNRWRMTCTATEDDVDVLMSGYSFRLKILHERGLSLVKREIGNQAKQIYSTDRVLFVRGQHASMINGLQGRYPVYGPVVRLAKRWVASHLFSACLMEEAVELLVAYLFLKHLPFNVPCSRVTGFLRFLRLLAEYDWTFSPLVVDINNDFGPDDYKEINDNFISSRKEHEENTQNVSPAIFLAMAYDKGSEAWTRISPNSMELKRLVAYARSSANLLSKLISENQTDSYQWECLLRTPLNNYDAVVLLHRDRLPYPHRLLFPSEVNKGTSQGGEACGSWRCQQGFPPILVAWRFEGKFRGTKKQADGRFRSTEVLCWGFRGKFNEKEFPKKLKLWYDSLGGDAIGLTWERAFSKKRNLEETAEEEEEDPTDVLKAVGEFGKGLVRNIYLLKAPRLTN</sequence>
<accession>A0ACC0YSA3</accession>
<reference evidence="2" key="1">
    <citation type="journal article" date="2023" name="G3 (Bethesda)">
        <title>Genome assembly and association tests identify interacting loci associated with vigor, precocity, and sex in interspecific pistachio rootstocks.</title>
        <authorList>
            <person name="Palmer W."/>
            <person name="Jacygrad E."/>
            <person name="Sagayaradj S."/>
            <person name="Cavanaugh K."/>
            <person name="Han R."/>
            <person name="Bertier L."/>
            <person name="Beede B."/>
            <person name="Kafkas S."/>
            <person name="Golino D."/>
            <person name="Preece J."/>
            <person name="Michelmore R."/>
        </authorList>
    </citation>
    <scope>NUCLEOTIDE SEQUENCE [LARGE SCALE GENOMIC DNA]</scope>
</reference>
<gene>
    <name evidence="1" type="ORF">Pint_28293</name>
</gene>
<dbReference type="EMBL" id="CM047740">
    <property type="protein sequence ID" value="KAJ0041292.1"/>
    <property type="molecule type" value="Genomic_DNA"/>
</dbReference>
<evidence type="ECO:0000313" key="2">
    <source>
        <dbReference type="Proteomes" id="UP001163603"/>
    </source>
</evidence>
<keyword evidence="2" id="KW-1185">Reference proteome</keyword>
<dbReference type="Proteomes" id="UP001163603">
    <property type="component" value="Chromosome 5"/>
</dbReference>
<proteinExistence type="predicted"/>
<name>A0ACC0YSA3_9ROSI</name>
<organism evidence="1 2">
    <name type="scientific">Pistacia integerrima</name>
    <dbReference type="NCBI Taxonomy" id="434235"/>
    <lineage>
        <taxon>Eukaryota</taxon>
        <taxon>Viridiplantae</taxon>
        <taxon>Streptophyta</taxon>
        <taxon>Embryophyta</taxon>
        <taxon>Tracheophyta</taxon>
        <taxon>Spermatophyta</taxon>
        <taxon>Magnoliopsida</taxon>
        <taxon>eudicotyledons</taxon>
        <taxon>Gunneridae</taxon>
        <taxon>Pentapetalae</taxon>
        <taxon>rosids</taxon>
        <taxon>malvids</taxon>
        <taxon>Sapindales</taxon>
        <taxon>Anacardiaceae</taxon>
        <taxon>Pistacia</taxon>
    </lineage>
</organism>
<evidence type="ECO:0000313" key="1">
    <source>
        <dbReference type="EMBL" id="KAJ0041292.1"/>
    </source>
</evidence>
<comment type="caution">
    <text evidence="1">The sequence shown here is derived from an EMBL/GenBank/DDBJ whole genome shotgun (WGS) entry which is preliminary data.</text>
</comment>
<protein>
    <submittedName>
        <fullName evidence="1">Uncharacterized protein</fullName>
    </submittedName>
</protein>